<dbReference type="AlphaFoldDB" id="A0A6A6T341"/>
<gene>
    <name evidence="3" type="ORF">K491DRAFT_512083</name>
</gene>
<protein>
    <submittedName>
        <fullName evidence="3">Uncharacterized protein</fullName>
    </submittedName>
</protein>
<organism evidence="3 4">
    <name type="scientific">Lophiostoma macrostomum CBS 122681</name>
    <dbReference type="NCBI Taxonomy" id="1314788"/>
    <lineage>
        <taxon>Eukaryota</taxon>
        <taxon>Fungi</taxon>
        <taxon>Dikarya</taxon>
        <taxon>Ascomycota</taxon>
        <taxon>Pezizomycotina</taxon>
        <taxon>Dothideomycetes</taxon>
        <taxon>Pleosporomycetidae</taxon>
        <taxon>Pleosporales</taxon>
        <taxon>Lophiostomataceae</taxon>
        <taxon>Lophiostoma</taxon>
    </lineage>
</organism>
<proteinExistence type="predicted"/>
<dbReference type="Proteomes" id="UP000799324">
    <property type="component" value="Unassembled WGS sequence"/>
</dbReference>
<feature type="region of interest" description="Disordered" evidence="1">
    <location>
        <begin position="99"/>
        <end position="130"/>
    </location>
</feature>
<keyword evidence="2" id="KW-1133">Transmembrane helix</keyword>
<evidence type="ECO:0000313" key="4">
    <source>
        <dbReference type="Proteomes" id="UP000799324"/>
    </source>
</evidence>
<sequence>MRVMAGRVRWMRGSGLRVRGLWALRRRGWRRHRHRGARVRLRCRAVRFRNLVRHRRLRGGTDVRVLALSSVTGGLSLVVLVFVVLFFYQRRRGGLFGKRRKSREGDAHRQDADVLQGKEARQGVKELDGSGVEELEGGLGLGSRSRLVELEVPPHELAASRWSK</sequence>
<reference evidence="3" key="1">
    <citation type="journal article" date="2020" name="Stud. Mycol.">
        <title>101 Dothideomycetes genomes: a test case for predicting lifestyles and emergence of pathogens.</title>
        <authorList>
            <person name="Haridas S."/>
            <person name="Albert R."/>
            <person name="Binder M."/>
            <person name="Bloem J."/>
            <person name="Labutti K."/>
            <person name="Salamov A."/>
            <person name="Andreopoulos B."/>
            <person name="Baker S."/>
            <person name="Barry K."/>
            <person name="Bills G."/>
            <person name="Bluhm B."/>
            <person name="Cannon C."/>
            <person name="Castanera R."/>
            <person name="Culley D."/>
            <person name="Daum C."/>
            <person name="Ezra D."/>
            <person name="Gonzalez J."/>
            <person name="Henrissat B."/>
            <person name="Kuo A."/>
            <person name="Liang C."/>
            <person name="Lipzen A."/>
            <person name="Lutzoni F."/>
            <person name="Magnuson J."/>
            <person name="Mondo S."/>
            <person name="Nolan M."/>
            <person name="Ohm R."/>
            <person name="Pangilinan J."/>
            <person name="Park H.-J."/>
            <person name="Ramirez L."/>
            <person name="Alfaro M."/>
            <person name="Sun H."/>
            <person name="Tritt A."/>
            <person name="Yoshinaga Y."/>
            <person name="Zwiers L.-H."/>
            <person name="Turgeon B."/>
            <person name="Goodwin S."/>
            <person name="Spatafora J."/>
            <person name="Crous P."/>
            <person name="Grigoriev I."/>
        </authorList>
    </citation>
    <scope>NUCLEOTIDE SEQUENCE</scope>
    <source>
        <strain evidence="3">CBS 122681</strain>
    </source>
</reference>
<keyword evidence="2" id="KW-0472">Membrane</keyword>
<evidence type="ECO:0000256" key="2">
    <source>
        <dbReference type="SAM" id="Phobius"/>
    </source>
</evidence>
<keyword evidence="2" id="KW-0812">Transmembrane</keyword>
<dbReference type="EMBL" id="MU004379">
    <property type="protein sequence ID" value="KAF2653561.1"/>
    <property type="molecule type" value="Genomic_DNA"/>
</dbReference>
<feature type="transmembrane region" description="Helical" evidence="2">
    <location>
        <begin position="65"/>
        <end position="88"/>
    </location>
</feature>
<evidence type="ECO:0000313" key="3">
    <source>
        <dbReference type="EMBL" id="KAF2653561.1"/>
    </source>
</evidence>
<evidence type="ECO:0000256" key="1">
    <source>
        <dbReference type="SAM" id="MobiDB-lite"/>
    </source>
</evidence>
<feature type="compositionally biased region" description="Basic and acidic residues" evidence="1">
    <location>
        <begin position="103"/>
        <end position="128"/>
    </location>
</feature>
<accession>A0A6A6T341</accession>
<keyword evidence="4" id="KW-1185">Reference proteome</keyword>
<name>A0A6A6T341_9PLEO</name>